<gene>
    <name evidence="1" type="ORF">GRFL_3261</name>
</gene>
<protein>
    <submittedName>
        <fullName evidence="1">Uncharacterized protein</fullName>
    </submittedName>
</protein>
<dbReference type="Gene3D" id="1.20.120.450">
    <property type="entry name" value="dinb family like domain"/>
    <property type="match status" value="1"/>
</dbReference>
<evidence type="ECO:0000313" key="2">
    <source>
        <dbReference type="Proteomes" id="UP000186230"/>
    </source>
</evidence>
<dbReference type="InterPro" id="IPR024775">
    <property type="entry name" value="DinB-like"/>
</dbReference>
<dbReference type="Pfam" id="PF12867">
    <property type="entry name" value="DinB_2"/>
    <property type="match status" value="1"/>
</dbReference>
<proteinExistence type="predicted"/>
<organism evidence="1 2">
    <name type="scientific">Christiangramia flava JLT2011</name>
    <dbReference type="NCBI Taxonomy" id="1229726"/>
    <lineage>
        <taxon>Bacteria</taxon>
        <taxon>Pseudomonadati</taxon>
        <taxon>Bacteroidota</taxon>
        <taxon>Flavobacteriia</taxon>
        <taxon>Flavobacteriales</taxon>
        <taxon>Flavobacteriaceae</taxon>
        <taxon>Christiangramia</taxon>
    </lineage>
</organism>
<name>A0A1L7IA54_9FLAO</name>
<dbReference type="EMBL" id="CP016359">
    <property type="protein sequence ID" value="APU69985.1"/>
    <property type="molecule type" value="Genomic_DNA"/>
</dbReference>
<dbReference type="InterPro" id="IPR034660">
    <property type="entry name" value="DinB/YfiT-like"/>
</dbReference>
<dbReference type="Proteomes" id="UP000186230">
    <property type="component" value="Chromosome"/>
</dbReference>
<keyword evidence="2" id="KW-1185">Reference proteome</keyword>
<dbReference type="STRING" id="1229726.GRFL_3261"/>
<dbReference type="AlphaFoldDB" id="A0A1L7IA54"/>
<dbReference type="SUPFAM" id="SSF109854">
    <property type="entry name" value="DinB/YfiT-like putative metalloenzymes"/>
    <property type="match status" value="1"/>
</dbReference>
<reference evidence="1 2" key="1">
    <citation type="submission" date="2016-07" db="EMBL/GenBank/DDBJ databases">
        <title>Multi-omics approach to identify versatile polysaccharide utilization systems of a marine flavobacterium Gramella flava.</title>
        <authorList>
            <person name="Tang K."/>
        </authorList>
    </citation>
    <scope>NUCLEOTIDE SEQUENCE [LARGE SCALE GENOMIC DNA]</scope>
    <source>
        <strain evidence="1 2">JLT2011</strain>
    </source>
</reference>
<evidence type="ECO:0000313" key="1">
    <source>
        <dbReference type="EMBL" id="APU69985.1"/>
    </source>
</evidence>
<dbReference type="KEGG" id="gfl:GRFL_3261"/>
<sequence length="168" mass="19069">MEYLEETSGHLEETVEGLSQAQFQFKPDANTWSIAECMEHINKTEAELFQLLQQTLDSESDEEAEVSMDDEALIGMITNREQKAKAAANLEPSNAYASLEEAIEAFEMQREEITAYLENTEADMYAHTFEFPFAVVDAHQLVLFLAGHTARHTMQIEEVMANPDFPQE</sequence>
<accession>A0A1L7IA54</accession>